<organism evidence="4 5">
    <name type="scientific">Alicyclobacillus dauci</name>
    <dbReference type="NCBI Taxonomy" id="1475485"/>
    <lineage>
        <taxon>Bacteria</taxon>
        <taxon>Bacillati</taxon>
        <taxon>Bacillota</taxon>
        <taxon>Bacilli</taxon>
        <taxon>Bacillales</taxon>
        <taxon>Alicyclobacillaceae</taxon>
        <taxon>Alicyclobacillus</taxon>
    </lineage>
</organism>
<gene>
    <name evidence="4" type="ORF">NZD86_12805</name>
</gene>
<dbReference type="SUPFAM" id="SSF51735">
    <property type="entry name" value="NAD(P)-binding Rossmann-fold domains"/>
    <property type="match status" value="1"/>
</dbReference>
<dbReference type="InterPro" id="IPR050129">
    <property type="entry name" value="Zn_alcohol_dh"/>
</dbReference>
<accession>A0ABY6YY61</accession>
<dbReference type="Pfam" id="PF08240">
    <property type="entry name" value="ADH_N"/>
    <property type="match status" value="1"/>
</dbReference>
<evidence type="ECO:0000256" key="1">
    <source>
        <dbReference type="ARBA" id="ARBA00023002"/>
    </source>
</evidence>
<dbReference type="Gene3D" id="3.40.50.720">
    <property type="entry name" value="NAD(P)-binding Rossmann-like Domain"/>
    <property type="match status" value="1"/>
</dbReference>
<dbReference type="EMBL" id="CP104064">
    <property type="protein sequence ID" value="WAH35193.1"/>
    <property type="molecule type" value="Genomic_DNA"/>
</dbReference>
<dbReference type="InterPro" id="IPR013149">
    <property type="entry name" value="ADH-like_C"/>
</dbReference>
<feature type="domain" description="Alcohol dehydrogenase-like C-terminal" evidence="2">
    <location>
        <begin position="173"/>
        <end position="288"/>
    </location>
</feature>
<dbReference type="SUPFAM" id="SSF50129">
    <property type="entry name" value="GroES-like"/>
    <property type="match status" value="1"/>
</dbReference>
<keyword evidence="1" id="KW-0560">Oxidoreductase</keyword>
<dbReference type="InterPro" id="IPR036291">
    <property type="entry name" value="NAD(P)-bd_dom_sf"/>
</dbReference>
<dbReference type="InterPro" id="IPR011032">
    <property type="entry name" value="GroES-like_sf"/>
</dbReference>
<keyword evidence="5" id="KW-1185">Reference proteome</keyword>
<evidence type="ECO:0000313" key="5">
    <source>
        <dbReference type="Proteomes" id="UP001164803"/>
    </source>
</evidence>
<dbReference type="Proteomes" id="UP001164803">
    <property type="component" value="Chromosome"/>
</dbReference>
<evidence type="ECO:0000259" key="2">
    <source>
        <dbReference type="Pfam" id="PF00107"/>
    </source>
</evidence>
<evidence type="ECO:0000313" key="4">
    <source>
        <dbReference type="EMBL" id="WAH35193.1"/>
    </source>
</evidence>
<protein>
    <submittedName>
        <fullName evidence="4">Alcohol dehydrogenase catalytic domain-containing protein</fullName>
    </submittedName>
</protein>
<dbReference type="PANTHER" id="PTHR43401:SF2">
    <property type="entry name" value="L-THREONINE 3-DEHYDROGENASE"/>
    <property type="match status" value="1"/>
</dbReference>
<evidence type="ECO:0000259" key="3">
    <source>
        <dbReference type="Pfam" id="PF08240"/>
    </source>
</evidence>
<name>A0ABY6YY61_9BACL</name>
<sequence>MKCARFTGQGQIEIIPDAPMPELESDEIIVRVRYCGLCGSDKRIFRDGHSVIPGHEIAGTVHDIGSCTDVEKGARGVIYIPLFCGKCHHCATGYTNRCKNTTGLIGWQLDGGFAEFVKVPRANFLQVPDSLDLKEAVLLLDTIGTAAHGIRLATRNNRIINSTSAVLVQGCGPLGLGSILVLQAMGFESIYVTDPAESRINMALEFGASCFEGSEEEVEFPLIIEASGNHTARNHAMETVEPGGSVVFLGESNDPWTITPSPTLRRKDCYYIRSFYFPINEFSDNVNLLLTKRDIFTPFTDTVVSLDQLQKAFMSFTKGEVLKPLVKL</sequence>
<dbReference type="PANTHER" id="PTHR43401">
    <property type="entry name" value="L-THREONINE 3-DEHYDROGENASE"/>
    <property type="match status" value="1"/>
</dbReference>
<feature type="domain" description="Alcohol dehydrogenase-like N-terminal" evidence="3">
    <location>
        <begin position="25"/>
        <end position="129"/>
    </location>
</feature>
<dbReference type="Pfam" id="PF00107">
    <property type="entry name" value="ADH_zinc_N"/>
    <property type="match status" value="1"/>
</dbReference>
<proteinExistence type="predicted"/>
<dbReference type="RefSeq" id="WP_268042175.1">
    <property type="nucleotide sequence ID" value="NZ_CP104064.1"/>
</dbReference>
<dbReference type="InterPro" id="IPR013154">
    <property type="entry name" value="ADH-like_N"/>
</dbReference>
<reference evidence="4" key="1">
    <citation type="submission" date="2022-08" db="EMBL/GenBank/DDBJ databases">
        <title>Alicyclobacillus dauci DSM2870, complete genome.</title>
        <authorList>
            <person name="Wang Q."/>
            <person name="Cai R."/>
            <person name="Wang Z."/>
        </authorList>
    </citation>
    <scope>NUCLEOTIDE SEQUENCE</scope>
    <source>
        <strain evidence="4">DSM 28700</strain>
    </source>
</reference>
<dbReference type="Gene3D" id="3.90.180.10">
    <property type="entry name" value="Medium-chain alcohol dehydrogenases, catalytic domain"/>
    <property type="match status" value="1"/>
</dbReference>